<evidence type="ECO:0000313" key="1">
    <source>
        <dbReference type="Proteomes" id="UP000095287"/>
    </source>
</evidence>
<proteinExistence type="predicted"/>
<accession>A0A1I7ZWJ3</accession>
<reference evidence="2" key="1">
    <citation type="submission" date="2016-11" db="UniProtKB">
        <authorList>
            <consortium name="WormBaseParasite"/>
        </authorList>
    </citation>
    <scope>IDENTIFICATION</scope>
</reference>
<dbReference type="AlphaFoldDB" id="A0A1I7ZWJ3"/>
<protein>
    <submittedName>
        <fullName evidence="2">Uncharacterized protein</fullName>
    </submittedName>
</protein>
<organism evidence="1 2">
    <name type="scientific">Steinernema glaseri</name>
    <dbReference type="NCBI Taxonomy" id="37863"/>
    <lineage>
        <taxon>Eukaryota</taxon>
        <taxon>Metazoa</taxon>
        <taxon>Ecdysozoa</taxon>
        <taxon>Nematoda</taxon>
        <taxon>Chromadorea</taxon>
        <taxon>Rhabditida</taxon>
        <taxon>Tylenchina</taxon>
        <taxon>Panagrolaimomorpha</taxon>
        <taxon>Strongyloidoidea</taxon>
        <taxon>Steinernematidae</taxon>
        <taxon>Steinernema</taxon>
    </lineage>
</organism>
<dbReference type="WBParaSite" id="L893_g30495.t1">
    <property type="protein sequence ID" value="L893_g30495.t1"/>
    <property type="gene ID" value="L893_g30495"/>
</dbReference>
<keyword evidence="1" id="KW-1185">Reference proteome</keyword>
<name>A0A1I7ZWJ3_9BILA</name>
<evidence type="ECO:0000313" key="2">
    <source>
        <dbReference type="WBParaSite" id="L893_g30495.t1"/>
    </source>
</evidence>
<sequence>MTKRLIECFQDKMTVDNIAADLSKQAIVIRAAESCFLTATNDQLMTWECLRDHSYLLGFTSFGIKKFLITSS</sequence>
<dbReference type="Proteomes" id="UP000095287">
    <property type="component" value="Unplaced"/>
</dbReference>